<reference evidence="2" key="1">
    <citation type="journal article" date="2021" name="PeerJ">
        <title>Extensive microbial diversity within the chicken gut microbiome revealed by metagenomics and culture.</title>
        <authorList>
            <person name="Gilroy R."/>
            <person name="Ravi A."/>
            <person name="Getino M."/>
            <person name="Pursley I."/>
            <person name="Horton D.L."/>
            <person name="Alikhan N.F."/>
            <person name="Baker D."/>
            <person name="Gharbi K."/>
            <person name="Hall N."/>
            <person name="Watson M."/>
            <person name="Adriaenssens E.M."/>
            <person name="Foster-Nyarko E."/>
            <person name="Jarju S."/>
            <person name="Secka A."/>
            <person name="Antonio M."/>
            <person name="Oren A."/>
            <person name="Chaudhuri R.R."/>
            <person name="La Ragione R."/>
            <person name="Hildebrand F."/>
            <person name="Pallen M.J."/>
        </authorList>
    </citation>
    <scope>NUCLEOTIDE SEQUENCE</scope>
    <source>
        <strain evidence="2">CHK174-6876</strain>
    </source>
</reference>
<accession>A0A921K1U5</accession>
<evidence type="ECO:0000313" key="3">
    <source>
        <dbReference type="Proteomes" id="UP000707535"/>
    </source>
</evidence>
<organism evidence="2 3">
    <name type="scientific">Ligilactobacillus acidipiscis</name>
    <dbReference type="NCBI Taxonomy" id="89059"/>
    <lineage>
        <taxon>Bacteria</taxon>
        <taxon>Bacillati</taxon>
        <taxon>Bacillota</taxon>
        <taxon>Bacilli</taxon>
        <taxon>Lactobacillales</taxon>
        <taxon>Lactobacillaceae</taxon>
        <taxon>Ligilactobacillus</taxon>
    </lineage>
</organism>
<feature type="compositionally biased region" description="Polar residues" evidence="1">
    <location>
        <begin position="1"/>
        <end position="10"/>
    </location>
</feature>
<gene>
    <name evidence="2" type="ORF">K8V00_11945</name>
</gene>
<name>A0A921K1U5_9LACO</name>
<feature type="compositionally biased region" description="Polar residues" evidence="1">
    <location>
        <begin position="24"/>
        <end position="33"/>
    </location>
</feature>
<dbReference type="Proteomes" id="UP000707535">
    <property type="component" value="Unassembled WGS sequence"/>
</dbReference>
<evidence type="ECO:0000313" key="2">
    <source>
        <dbReference type="EMBL" id="HJE98318.1"/>
    </source>
</evidence>
<proteinExistence type="predicted"/>
<comment type="caution">
    <text evidence="2">The sequence shown here is derived from an EMBL/GenBank/DDBJ whole genome shotgun (WGS) entry which is preliminary data.</text>
</comment>
<evidence type="ECO:0000256" key="1">
    <source>
        <dbReference type="SAM" id="MobiDB-lite"/>
    </source>
</evidence>
<protein>
    <submittedName>
        <fullName evidence="2">Uncharacterized protein</fullName>
    </submittedName>
</protein>
<dbReference type="EMBL" id="DYXG01000121">
    <property type="protein sequence ID" value="HJE98318.1"/>
    <property type="molecule type" value="Genomic_DNA"/>
</dbReference>
<reference evidence="2" key="2">
    <citation type="submission" date="2021-09" db="EMBL/GenBank/DDBJ databases">
        <authorList>
            <person name="Gilroy R."/>
        </authorList>
    </citation>
    <scope>NUCLEOTIDE SEQUENCE</scope>
    <source>
        <strain evidence="2">CHK174-6876</strain>
    </source>
</reference>
<dbReference type="AlphaFoldDB" id="A0A921K1U5"/>
<feature type="region of interest" description="Disordered" evidence="1">
    <location>
        <begin position="1"/>
        <end position="48"/>
    </location>
</feature>
<sequence>MDSGIMTSGLTCRDGGVDWAESSGLKNSTNNRVKQAERARAPIMSKMG</sequence>